<protein>
    <submittedName>
        <fullName evidence="1">DUF2459 domain-containing protein</fullName>
    </submittedName>
</protein>
<evidence type="ECO:0000313" key="1">
    <source>
        <dbReference type="EMBL" id="QOV23697.1"/>
    </source>
</evidence>
<dbReference type="Proteomes" id="UP000593846">
    <property type="component" value="Chromosome"/>
</dbReference>
<reference evidence="2" key="1">
    <citation type="submission" date="2020-10" db="EMBL/GenBank/DDBJ databases">
        <title>Genome-based taxonomic classification of the species Anabaenopsis elenkinii.</title>
        <authorList>
            <person name="Delbaje E."/>
            <person name="Andreote A.P.D."/>
            <person name="Pellegrinetti T.A."/>
            <person name="Cruz R.B."/>
            <person name="Branco L.H.Z."/>
            <person name="Fiore M.F."/>
        </authorList>
    </citation>
    <scope>NUCLEOTIDE SEQUENCE [LARGE SCALE GENOMIC DNA]</scope>
    <source>
        <strain evidence="2">CCIBt3563</strain>
    </source>
</reference>
<name>A0A7S6RIY5_9CYAN</name>
<dbReference type="KEGG" id="aee:IM676_05245"/>
<dbReference type="AlphaFoldDB" id="A0A7S6RIY5"/>
<evidence type="ECO:0000313" key="2">
    <source>
        <dbReference type="Proteomes" id="UP000593846"/>
    </source>
</evidence>
<organism evidence="1 2">
    <name type="scientific">Anabaenopsis elenkinii CCIBt3563</name>
    <dbReference type="NCBI Taxonomy" id="2779889"/>
    <lineage>
        <taxon>Bacteria</taxon>
        <taxon>Bacillati</taxon>
        <taxon>Cyanobacteriota</taxon>
        <taxon>Cyanophyceae</taxon>
        <taxon>Nostocales</taxon>
        <taxon>Nodulariaceae</taxon>
        <taxon>Anabaenopsis</taxon>
    </lineage>
</organism>
<dbReference type="EMBL" id="CP063311">
    <property type="protein sequence ID" value="QOV23697.1"/>
    <property type="molecule type" value="Genomic_DNA"/>
</dbReference>
<gene>
    <name evidence="1" type="ORF">IM676_05245</name>
</gene>
<accession>A0A7S6RIY5</accession>
<proteinExistence type="predicted"/>
<keyword evidence="2" id="KW-1185">Reference proteome</keyword>
<sequence length="194" mass="21856">MLSRISLFFLGILAFVFVVLIASPATIIPPSDPVEPVTVYVVDLGLHSRLVLPDRDQGLIQYAYGDWRYFALNQQGLGSGVRALLIPTQGTLGRRRYANISGLQQSVSSDTTILSFAVARNKVTALNQFLDQRFENNIYTAIFNPQNQMIFVQDDLDYTLCHNSNHELVVWLKKLNCRVEGFVLLADFQLQVPH</sequence>
<dbReference type="RefSeq" id="WP_200989243.1">
    <property type="nucleotide sequence ID" value="NZ_CP063311.1"/>
</dbReference>